<dbReference type="RefSeq" id="WP_377570226.1">
    <property type="nucleotide sequence ID" value="NZ_JBHTNZ010000006.1"/>
</dbReference>
<proteinExistence type="predicted"/>
<reference evidence="2" key="1">
    <citation type="journal article" date="2019" name="Int. J. Syst. Evol. Microbiol.">
        <title>The Global Catalogue of Microorganisms (GCM) 10K type strain sequencing project: providing services to taxonomists for standard genome sequencing and annotation.</title>
        <authorList>
            <consortium name="The Broad Institute Genomics Platform"/>
            <consortium name="The Broad Institute Genome Sequencing Center for Infectious Disease"/>
            <person name="Wu L."/>
            <person name="Ma J."/>
        </authorList>
    </citation>
    <scope>NUCLEOTIDE SEQUENCE [LARGE SCALE GENOMIC DNA]</scope>
    <source>
        <strain evidence="2">CCM 9147</strain>
    </source>
</reference>
<protein>
    <submittedName>
        <fullName evidence="1">Uncharacterized protein</fullName>
    </submittedName>
</protein>
<dbReference type="EMBL" id="JBHTNZ010000006">
    <property type="protein sequence ID" value="MFD1461260.1"/>
    <property type="molecule type" value="Genomic_DNA"/>
</dbReference>
<evidence type="ECO:0000313" key="2">
    <source>
        <dbReference type="Proteomes" id="UP001597340"/>
    </source>
</evidence>
<dbReference type="Proteomes" id="UP001597340">
    <property type="component" value="Unassembled WGS sequence"/>
</dbReference>
<organism evidence="1 2">
    <name type="scientific">Paenibacillus farraposensis</name>
    <dbReference type="NCBI Taxonomy" id="2807095"/>
    <lineage>
        <taxon>Bacteria</taxon>
        <taxon>Bacillati</taxon>
        <taxon>Bacillota</taxon>
        <taxon>Bacilli</taxon>
        <taxon>Bacillales</taxon>
        <taxon>Paenibacillaceae</taxon>
        <taxon>Paenibacillus</taxon>
    </lineage>
</organism>
<gene>
    <name evidence="1" type="ORF">ACFQ5D_07355</name>
</gene>
<name>A0ABW4DE53_9BACL</name>
<accession>A0ABW4DE53</accession>
<keyword evidence="2" id="KW-1185">Reference proteome</keyword>
<sequence>MTNEEEVFSGVTKQLKHIKIAKPIQLVVDDFVSKHKLIGDVELSTQKQQ</sequence>
<evidence type="ECO:0000313" key="1">
    <source>
        <dbReference type="EMBL" id="MFD1461260.1"/>
    </source>
</evidence>
<comment type="caution">
    <text evidence="1">The sequence shown here is derived from an EMBL/GenBank/DDBJ whole genome shotgun (WGS) entry which is preliminary data.</text>
</comment>